<gene>
    <name evidence="6" type="ORF">J2Z66_005918</name>
</gene>
<evidence type="ECO:0000256" key="4">
    <source>
        <dbReference type="ARBA" id="ARBA00023139"/>
    </source>
</evidence>
<keyword evidence="3" id="KW-0472">Membrane</keyword>
<evidence type="ECO:0000313" key="7">
    <source>
        <dbReference type="Proteomes" id="UP001519287"/>
    </source>
</evidence>
<dbReference type="PANTHER" id="PTHR43649:SF33">
    <property type="entry name" value="POLYGALACTURONAN_RHAMNOGALACTURONAN-BINDING PROTEIN YTCQ"/>
    <property type="match status" value="1"/>
</dbReference>
<dbReference type="Pfam" id="PF01547">
    <property type="entry name" value="SBP_bac_1"/>
    <property type="match status" value="1"/>
</dbReference>
<dbReference type="Gene3D" id="3.40.190.10">
    <property type="entry name" value="Periplasmic binding protein-like II"/>
    <property type="match status" value="3"/>
</dbReference>
<reference evidence="6 7" key="1">
    <citation type="submission" date="2021-03" db="EMBL/GenBank/DDBJ databases">
        <title>Genomic Encyclopedia of Type Strains, Phase IV (KMG-IV): sequencing the most valuable type-strain genomes for metagenomic binning, comparative biology and taxonomic classification.</title>
        <authorList>
            <person name="Goeker M."/>
        </authorList>
    </citation>
    <scope>NUCLEOTIDE SEQUENCE [LARGE SCALE GENOMIC DNA]</scope>
    <source>
        <strain evidence="6 7">DSM 26048</strain>
    </source>
</reference>
<evidence type="ECO:0000256" key="2">
    <source>
        <dbReference type="ARBA" id="ARBA00022729"/>
    </source>
</evidence>
<sequence>MGIKKSRAEQMVCKLYSNIALILLVVAVLAGCSSSKENSPATVTPGKEVAEQTTNIATMAPAGETSNKFDPPVEVTMVNLAYGAIAFGPNEDMNNNRWNTYIKDHYGISVKSLWDAPGDQLEQKTNLMIATGNLPDIFLATPKQFVQLNNAGLIEDLTDVYEKYAPQNIKDIMSQAGQEVTDAATVKGRLMALPWTGSVKESVPVVWIREDWMKKLNLTGPKTMDDLLAIAKAFTTGDPDGNSKPDTNGLPIDKDFTLINAFLNGYHAYKDIWIKDSSGKLVYSSVQPELKTALAKLQEMYKAGEIDQEFGVKDTSKVTESIGSNKLGIFLGSMGGGNTLAALTPDVKWNSYPIPSIDGSQTLLQHPLNINYGFWVVKKGIQHPEVLYKLADAWFKLFYENKDEDIYVKYNSDQKTAFFLQAPVQVYKPYKNMETSIHLAPILESGKTATDEELSKLTPEERLNYGFIQKYMAGDQSFWKYASRSGIGGAGDIVSQYVQNNQFKPDQFVGAPTPTMVQKGAILQKMEDQMITKIITGAPIDQFDQFVAEWNKLGGEQMTQEVNDWYNNN</sequence>
<evidence type="ECO:0000256" key="3">
    <source>
        <dbReference type="ARBA" id="ARBA00023136"/>
    </source>
</evidence>
<dbReference type="Proteomes" id="UP001519287">
    <property type="component" value="Unassembled WGS sequence"/>
</dbReference>
<dbReference type="InterPro" id="IPR050490">
    <property type="entry name" value="Bact_solute-bd_prot1"/>
</dbReference>
<comment type="caution">
    <text evidence="6">The sequence shown here is derived from an EMBL/GenBank/DDBJ whole genome shotgun (WGS) entry which is preliminary data.</text>
</comment>
<evidence type="ECO:0000313" key="6">
    <source>
        <dbReference type="EMBL" id="MBP1994282.1"/>
    </source>
</evidence>
<dbReference type="EMBL" id="JAGGLB010000024">
    <property type="protein sequence ID" value="MBP1994282.1"/>
    <property type="molecule type" value="Genomic_DNA"/>
</dbReference>
<keyword evidence="4" id="KW-0564">Palmitate</keyword>
<name>A0ABS4J360_9BACL</name>
<evidence type="ECO:0000256" key="5">
    <source>
        <dbReference type="ARBA" id="ARBA00023288"/>
    </source>
</evidence>
<dbReference type="RefSeq" id="WP_209976124.1">
    <property type="nucleotide sequence ID" value="NZ_JAGGLB010000024.1"/>
</dbReference>
<evidence type="ECO:0000256" key="1">
    <source>
        <dbReference type="ARBA" id="ARBA00022475"/>
    </source>
</evidence>
<dbReference type="SUPFAM" id="SSF53850">
    <property type="entry name" value="Periplasmic binding protein-like II"/>
    <property type="match status" value="1"/>
</dbReference>
<organism evidence="6 7">
    <name type="scientific">Paenibacillus eucommiae</name>
    <dbReference type="NCBI Taxonomy" id="1355755"/>
    <lineage>
        <taxon>Bacteria</taxon>
        <taxon>Bacillati</taxon>
        <taxon>Bacillota</taxon>
        <taxon>Bacilli</taxon>
        <taxon>Bacillales</taxon>
        <taxon>Paenibacillaceae</taxon>
        <taxon>Paenibacillus</taxon>
    </lineage>
</organism>
<keyword evidence="1" id="KW-1003">Cell membrane</keyword>
<dbReference type="PANTHER" id="PTHR43649">
    <property type="entry name" value="ARABINOSE-BINDING PROTEIN-RELATED"/>
    <property type="match status" value="1"/>
</dbReference>
<dbReference type="PROSITE" id="PS51257">
    <property type="entry name" value="PROKAR_LIPOPROTEIN"/>
    <property type="match status" value="1"/>
</dbReference>
<proteinExistence type="predicted"/>
<keyword evidence="5" id="KW-0449">Lipoprotein</keyword>
<dbReference type="InterPro" id="IPR006059">
    <property type="entry name" value="SBP"/>
</dbReference>
<accession>A0ABS4J360</accession>
<protein>
    <submittedName>
        <fullName evidence="6">Aldouronate transport system substrate-binding protein</fullName>
    </submittedName>
</protein>
<keyword evidence="7" id="KW-1185">Reference proteome</keyword>
<keyword evidence="2" id="KW-0732">Signal</keyword>